<dbReference type="InterPro" id="IPR033947">
    <property type="entry name" value="ETF_alpha_N"/>
</dbReference>
<dbReference type="AlphaFoldDB" id="A0A150TSD4"/>
<dbReference type="Pfam" id="PF00766">
    <property type="entry name" value="ETF_alpha"/>
    <property type="match status" value="1"/>
</dbReference>
<keyword evidence="4 9" id="KW-0274">FAD</keyword>
<evidence type="ECO:0000259" key="10">
    <source>
        <dbReference type="SMART" id="SM00893"/>
    </source>
</evidence>
<keyword evidence="5" id="KW-0249">Electron transport</keyword>
<dbReference type="GO" id="GO:0050660">
    <property type="term" value="F:flavin adenine dinucleotide binding"/>
    <property type="evidence" value="ECO:0007669"/>
    <property type="project" value="InterPro"/>
</dbReference>
<feature type="binding site" evidence="9">
    <location>
        <begin position="267"/>
        <end position="274"/>
    </location>
    <ligand>
        <name>FAD</name>
        <dbReference type="ChEBI" id="CHEBI:57692"/>
    </ligand>
</feature>
<evidence type="ECO:0000313" key="12">
    <source>
        <dbReference type="Proteomes" id="UP000075502"/>
    </source>
</evidence>
<evidence type="ECO:0000256" key="6">
    <source>
        <dbReference type="ARBA" id="ARBA00025649"/>
    </source>
</evidence>
<sequence length="323" mass="32779">MADVLVVAEAAEGKLKKTTHSAVTFARQAAAALGGTYAILVIGDALGDAAAEAATLGAAKVLVAESSALKDYVAERYVPTVAAAAKGYAVVVGTASAYGKDLLPRVAARLSAGFASDISELVAEGATLKYKRPMYAGNAYGICSVATPVQVVSVRQSAFAPAEPAGSKSPVEQVAVVAPSAAAERVEFVSFDQVKSERPELTEAKVVVSGGRALKERFNEVLDPLADVLGAAVGASRAACDAGYAASDLQVGQTGKVVAPSLYVAVGISGAIQHLAGMKGSKVIVAINKDADAPIFQVADYGLVADLFTTVPELVKQIQAARG</sequence>
<feature type="binding site" evidence="9">
    <location>
        <begin position="250"/>
        <end position="254"/>
    </location>
    <ligand>
        <name>FAD</name>
        <dbReference type="ChEBI" id="CHEBI:57692"/>
    </ligand>
</feature>
<feature type="domain" description="Electron transfer flavoprotein alpha/beta-subunit N-terminal" evidence="10">
    <location>
        <begin position="4"/>
        <end position="189"/>
    </location>
</feature>
<dbReference type="Gene3D" id="3.40.50.1220">
    <property type="entry name" value="TPP-binding domain"/>
    <property type="match status" value="1"/>
</dbReference>
<organism evidence="11 12">
    <name type="scientific">Sorangium cellulosum</name>
    <name type="common">Polyangium cellulosum</name>
    <dbReference type="NCBI Taxonomy" id="56"/>
    <lineage>
        <taxon>Bacteria</taxon>
        <taxon>Pseudomonadati</taxon>
        <taxon>Myxococcota</taxon>
        <taxon>Polyangia</taxon>
        <taxon>Polyangiales</taxon>
        <taxon>Polyangiaceae</taxon>
        <taxon>Sorangium</taxon>
    </lineage>
</organism>
<evidence type="ECO:0000256" key="8">
    <source>
        <dbReference type="ARBA" id="ARBA00079299"/>
    </source>
</evidence>
<gene>
    <name evidence="11" type="ORF">BE21_28780</name>
</gene>
<dbReference type="InterPro" id="IPR001308">
    <property type="entry name" value="ETF_a/FixB"/>
</dbReference>
<dbReference type="PIRSF" id="PIRSF000089">
    <property type="entry name" value="Electra_flavoP_a"/>
    <property type="match status" value="1"/>
</dbReference>
<dbReference type="EMBL" id="JEME01001288">
    <property type="protein sequence ID" value="KYG07564.1"/>
    <property type="molecule type" value="Genomic_DNA"/>
</dbReference>
<dbReference type="InterPro" id="IPR029035">
    <property type="entry name" value="DHS-like_NAD/FAD-binding_dom"/>
</dbReference>
<evidence type="ECO:0000256" key="2">
    <source>
        <dbReference type="ARBA" id="ARBA00022448"/>
    </source>
</evidence>
<keyword evidence="3" id="KW-0285">Flavoprotein</keyword>
<dbReference type="CDD" id="cd01715">
    <property type="entry name" value="ETF_alpha"/>
    <property type="match status" value="1"/>
</dbReference>
<comment type="similarity">
    <text evidence="1">Belongs to the ETF alpha-subunit/FixB family.</text>
</comment>
<evidence type="ECO:0000256" key="1">
    <source>
        <dbReference type="ARBA" id="ARBA00005817"/>
    </source>
</evidence>
<dbReference type="SUPFAM" id="SSF52402">
    <property type="entry name" value="Adenine nucleotide alpha hydrolases-like"/>
    <property type="match status" value="1"/>
</dbReference>
<reference evidence="11 12" key="1">
    <citation type="submission" date="2014-02" db="EMBL/GenBank/DDBJ databases">
        <title>The small core and large imbalanced accessory genome model reveals a collaborative survival strategy of Sorangium cellulosum strains in nature.</title>
        <authorList>
            <person name="Han K."/>
            <person name="Peng R."/>
            <person name="Blom J."/>
            <person name="Li Y.-Z."/>
        </authorList>
    </citation>
    <scope>NUCLEOTIDE SEQUENCE [LARGE SCALE GENOMIC DNA]</scope>
    <source>
        <strain evidence="11 12">So0007-03</strain>
    </source>
</reference>
<dbReference type="GO" id="GO:0033539">
    <property type="term" value="P:fatty acid beta-oxidation using acyl-CoA dehydrogenase"/>
    <property type="evidence" value="ECO:0007669"/>
    <property type="project" value="TreeGrafter"/>
</dbReference>
<proteinExistence type="inferred from homology"/>
<keyword evidence="2" id="KW-0813">Transport</keyword>
<dbReference type="PANTHER" id="PTHR43153:SF1">
    <property type="entry name" value="ELECTRON TRANSFER FLAVOPROTEIN SUBUNIT ALPHA, MITOCHONDRIAL"/>
    <property type="match status" value="1"/>
</dbReference>
<comment type="function">
    <text evidence="6">The electron transfer flavoprotein serves as a specific electron acceptor for other dehydrogenases. It transfers the electrons to the main respiratory chain via ETF-ubiquinone oxidoreductase (ETF dehydrogenase).</text>
</comment>
<evidence type="ECO:0000256" key="4">
    <source>
        <dbReference type="ARBA" id="ARBA00022827"/>
    </source>
</evidence>
<evidence type="ECO:0000256" key="3">
    <source>
        <dbReference type="ARBA" id="ARBA00022630"/>
    </source>
</evidence>
<dbReference type="PANTHER" id="PTHR43153">
    <property type="entry name" value="ELECTRON TRANSFER FLAVOPROTEIN ALPHA"/>
    <property type="match status" value="1"/>
</dbReference>
<dbReference type="InterPro" id="IPR014731">
    <property type="entry name" value="ETF_asu_C"/>
</dbReference>
<dbReference type="FunFam" id="3.40.50.1220:FF:000001">
    <property type="entry name" value="Electron transfer flavoprotein, alpha subunit"/>
    <property type="match status" value="1"/>
</dbReference>
<dbReference type="Gene3D" id="3.40.50.620">
    <property type="entry name" value="HUPs"/>
    <property type="match status" value="1"/>
</dbReference>
<evidence type="ECO:0000256" key="9">
    <source>
        <dbReference type="PIRSR" id="PIRSR000089-1"/>
    </source>
</evidence>
<accession>A0A150TSD4</accession>
<dbReference type="InterPro" id="IPR018206">
    <property type="entry name" value="ETF_asu_C_CS"/>
</dbReference>
<comment type="caution">
    <text evidence="11">The sequence shown here is derived from an EMBL/GenBank/DDBJ whole genome shotgun (WGS) entry which is preliminary data.</text>
</comment>
<dbReference type="PROSITE" id="PS00696">
    <property type="entry name" value="ETF_ALPHA"/>
    <property type="match status" value="1"/>
</dbReference>
<dbReference type="SMART" id="SM00893">
    <property type="entry name" value="ETF"/>
    <property type="match status" value="1"/>
</dbReference>
<comment type="cofactor">
    <cofactor evidence="9">
        <name>FAD</name>
        <dbReference type="ChEBI" id="CHEBI:57692"/>
    </cofactor>
    <text evidence="9">Binds 1 FAD per dimer.</text>
</comment>
<dbReference type="Pfam" id="PF01012">
    <property type="entry name" value="ETF"/>
    <property type="match status" value="1"/>
</dbReference>
<dbReference type="InterPro" id="IPR014730">
    <property type="entry name" value="ETF_a/b_N"/>
</dbReference>
<dbReference type="SUPFAM" id="SSF52467">
    <property type="entry name" value="DHS-like NAD/FAD-binding domain"/>
    <property type="match status" value="1"/>
</dbReference>
<evidence type="ECO:0000256" key="7">
    <source>
        <dbReference type="ARBA" id="ARBA00068674"/>
    </source>
</evidence>
<evidence type="ECO:0000313" key="11">
    <source>
        <dbReference type="EMBL" id="KYG07564.1"/>
    </source>
</evidence>
<dbReference type="Proteomes" id="UP000075502">
    <property type="component" value="Unassembled WGS sequence"/>
</dbReference>
<feature type="binding site" evidence="9">
    <location>
        <begin position="236"/>
        <end position="237"/>
    </location>
    <ligand>
        <name>FAD</name>
        <dbReference type="ChEBI" id="CHEBI:57692"/>
    </ligand>
</feature>
<dbReference type="InterPro" id="IPR014729">
    <property type="entry name" value="Rossmann-like_a/b/a_fold"/>
</dbReference>
<feature type="binding site" evidence="9">
    <location>
        <position position="288"/>
    </location>
    <ligand>
        <name>FAD</name>
        <dbReference type="ChEBI" id="CHEBI:57692"/>
    </ligand>
</feature>
<name>A0A150TSD4_SORCE</name>
<evidence type="ECO:0000256" key="5">
    <source>
        <dbReference type="ARBA" id="ARBA00022982"/>
    </source>
</evidence>
<protein>
    <recommendedName>
        <fullName evidence="7">Electron transfer flavoprotein subunit alpha</fullName>
    </recommendedName>
    <alternativeName>
        <fullName evidence="8">Electron transfer flavoprotein large subunit</fullName>
    </alternativeName>
</protein>
<dbReference type="GO" id="GO:0009055">
    <property type="term" value="F:electron transfer activity"/>
    <property type="evidence" value="ECO:0007669"/>
    <property type="project" value="InterPro"/>
</dbReference>
<feature type="binding site" evidence="9">
    <location>
        <position position="212"/>
    </location>
    <ligand>
        <name>FAD</name>
        <dbReference type="ChEBI" id="CHEBI:57692"/>
    </ligand>
</feature>